<dbReference type="SUPFAM" id="SSF54001">
    <property type="entry name" value="Cysteine proteinases"/>
    <property type="match status" value="1"/>
</dbReference>
<dbReference type="OrthoDB" id="2068400at2"/>
<dbReference type="Pfam" id="PF05257">
    <property type="entry name" value="CHAP"/>
    <property type="match status" value="1"/>
</dbReference>
<proteinExistence type="predicted"/>
<keyword evidence="3" id="KW-1185">Reference proteome</keyword>
<dbReference type="Gene3D" id="3.90.1720.10">
    <property type="entry name" value="endopeptidase domain like (from Nostoc punctiforme)"/>
    <property type="match status" value="1"/>
</dbReference>
<protein>
    <recommendedName>
        <fullName evidence="1">Peptidase C51 domain-containing protein</fullName>
    </recommendedName>
</protein>
<dbReference type="InterPro" id="IPR007921">
    <property type="entry name" value="CHAP_dom"/>
</dbReference>
<gene>
    <name evidence="2" type="ORF">B9O19_00651</name>
</gene>
<dbReference type="KEGG" id="mpec:B9O19_00651"/>
<evidence type="ECO:0000313" key="2">
    <source>
        <dbReference type="EMBL" id="AUO18834.1"/>
    </source>
</evidence>
<name>A0A2K9P0P2_9FIRM</name>
<dbReference type="GeneID" id="98062078"/>
<evidence type="ECO:0000313" key="3">
    <source>
        <dbReference type="Proteomes" id="UP000235589"/>
    </source>
</evidence>
<dbReference type="InterPro" id="IPR038765">
    <property type="entry name" value="Papain-like_cys_pep_sf"/>
</dbReference>
<accession>A0A2K9P0P2</accession>
<organism evidence="2 3">
    <name type="scientific">Monoglobus pectinilyticus</name>
    <dbReference type="NCBI Taxonomy" id="1981510"/>
    <lineage>
        <taxon>Bacteria</taxon>
        <taxon>Bacillati</taxon>
        <taxon>Bacillota</taxon>
        <taxon>Clostridia</taxon>
        <taxon>Monoglobales</taxon>
        <taxon>Monoglobaceae</taxon>
        <taxon>Monoglobus</taxon>
    </lineage>
</organism>
<sequence>MNSIVEEAKKWVGYLEKASNSNLNDFTANAGDNNYTRFAVDYCNYFGESLNIYQAQPWCAMFVSVVFANVYGTGKAEEMLGGHFAYCPYGVANFKSKGIWKTINPKPGDVIMFKDSSGTACHVGIVSEAKNGVVYTIEGNTSSSSGVVANGGSVAEKSYSMSYNRILGYGNINYKEDITMTQYEELSSKIDSLAEIINTMGQEIAELKSAANPMIYNYIDDNMPDWAKATIQKLASRGGLKGDENGLNLDENMLRMLVINDRMGLYGE</sequence>
<dbReference type="Proteomes" id="UP000235589">
    <property type="component" value="Chromosome"/>
</dbReference>
<reference evidence="2 3" key="1">
    <citation type="submission" date="2017-04" db="EMBL/GenBank/DDBJ databases">
        <title>Monoglobus pectinilyticus 14 draft genome.</title>
        <authorList>
            <person name="Kim C."/>
            <person name="Rosendale D.I."/>
            <person name="Kelly W.J."/>
            <person name="Tannock G.W."/>
            <person name="Patchett M.L."/>
            <person name="Jordens J.Z."/>
        </authorList>
    </citation>
    <scope>NUCLEOTIDE SEQUENCE [LARGE SCALE GENOMIC DNA]</scope>
    <source>
        <strain evidence="2 3">14</strain>
    </source>
</reference>
<evidence type="ECO:0000259" key="1">
    <source>
        <dbReference type="Pfam" id="PF05257"/>
    </source>
</evidence>
<dbReference type="EMBL" id="CP020991">
    <property type="protein sequence ID" value="AUO18834.1"/>
    <property type="molecule type" value="Genomic_DNA"/>
</dbReference>
<dbReference type="RefSeq" id="WP_102365087.1">
    <property type="nucleotide sequence ID" value="NZ_CP020991.1"/>
</dbReference>
<dbReference type="AlphaFoldDB" id="A0A2K9P0P2"/>
<feature type="domain" description="Peptidase C51" evidence="1">
    <location>
        <begin position="54"/>
        <end position="140"/>
    </location>
</feature>